<dbReference type="AlphaFoldDB" id="A0A0N7LP11"/>
<keyword evidence="3" id="KW-1003">Cell membrane</keyword>
<sequence length="220" mass="23334">MITGRKETFEMDSTLAVGFFGALFAIMNPITNLPVFLSVTDGLAPAEQRKVATKTAIYCLILGASFAAVGSQTLSLFGISVDDLRVAGGLVVLMIGLNMLNGKPSTSHHGTEGERQSYPEPDTVAFYPLAFPILVGPGTITTLILYASHIHKPVDAIVYAGVFLAVLMLLFVTFWNAAAIAKRLSDNARVIMSRFMGMILSAIAISMIAAGLKVLLPGLA</sequence>
<feature type="transmembrane region" description="Helical" evidence="7">
    <location>
        <begin position="195"/>
        <end position="216"/>
    </location>
</feature>
<accession>A0A0N7LP11</accession>
<gene>
    <name evidence="8" type="ORF">RUM4293_02821</name>
</gene>
<keyword evidence="9" id="KW-1185">Reference proteome</keyword>
<keyword evidence="4 7" id="KW-0812">Transmembrane</keyword>
<evidence type="ECO:0000313" key="9">
    <source>
        <dbReference type="Proteomes" id="UP000050786"/>
    </source>
</evidence>
<feature type="transmembrane region" description="Helical" evidence="7">
    <location>
        <begin position="57"/>
        <end position="80"/>
    </location>
</feature>
<evidence type="ECO:0000313" key="8">
    <source>
        <dbReference type="EMBL" id="CUH43924.1"/>
    </source>
</evidence>
<name>A0A0N7LP11_9RHOB</name>
<comment type="subcellular location">
    <subcellularLocation>
        <location evidence="1 7">Cell membrane</location>
        <topology evidence="1 7">Multi-pass membrane protein</topology>
    </subcellularLocation>
</comment>
<dbReference type="Proteomes" id="UP000050786">
    <property type="component" value="Unassembled WGS sequence"/>
</dbReference>
<comment type="similarity">
    <text evidence="2 7">Belongs to the UPF0056 (MarC) family.</text>
</comment>
<keyword evidence="5 7" id="KW-1133">Transmembrane helix</keyword>
<feature type="transmembrane region" description="Helical" evidence="7">
    <location>
        <begin position="15"/>
        <end position="37"/>
    </location>
</feature>
<proteinExistence type="inferred from homology"/>
<dbReference type="InterPro" id="IPR002771">
    <property type="entry name" value="Multi_antbiot-R_MarC"/>
</dbReference>
<evidence type="ECO:0000256" key="3">
    <source>
        <dbReference type="ARBA" id="ARBA00022475"/>
    </source>
</evidence>
<dbReference type="EMBL" id="CYPS01000043">
    <property type="protein sequence ID" value="CUH43924.1"/>
    <property type="molecule type" value="Genomic_DNA"/>
</dbReference>
<dbReference type="PANTHER" id="PTHR33508">
    <property type="entry name" value="UPF0056 MEMBRANE PROTEIN YHCE"/>
    <property type="match status" value="1"/>
</dbReference>
<keyword evidence="6 7" id="KW-0472">Membrane</keyword>
<reference evidence="9" key="1">
    <citation type="submission" date="2015-09" db="EMBL/GenBank/DDBJ databases">
        <authorList>
            <person name="Rodrigo-Torres L."/>
            <person name="Arahal D.R."/>
        </authorList>
    </citation>
    <scope>NUCLEOTIDE SEQUENCE [LARGE SCALE GENOMIC DNA]</scope>
    <source>
        <strain evidence="9">CECT 4293</strain>
    </source>
</reference>
<feature type="transmembrane region" description="Helical" evidence="7">
    <location>
        <begin position="124"/>
        <end position="150"/>
    </location>
</feature>
<evidence type="ECO:0000256" key="5">
    <source>
        <dbReference type="ARBA" id="ARBA00022989"/>
    </source>
</evidence>
<evidence type="ECO:0000256" key="2">
    <source>
        <dbReference type="ARBA" id="ARBA00009784"/>
    </source>
</evidence>
<evidence type="ECO:0000256" key="1">
    <source>
        <dbReference type="ARBA" id="ARBA00004651"/>
    </source>
</evidence>
<organism evidence="8 9">
    <name type="scientific">Ruegeria atlantica</name>
    <dbReference type="NCBI Taxonomy" id="81569"/>
    <lineage>
        <taxon>Bacteria</taxon>
        <taxon>Pseudomonadati</taxon>
        <taxon>Pseudomonadota</taxon>
        <taxon>Alphaproteobacteria</taxon>
        <taxon>Rhodobacterales</taxon>
        <taxon>Roseobacteraceae</taxon>
        <taxon>Ruegeria</taxon>
    </lineage>
</organism>
<evidence type="ECO:0000256" key="6">
    <source>
        <dbReference type="ARBA" id="ARBA00023136"/>
    </source>
</evidence>
<dbReference type="Pfam" id="PF01914">
    <property type="entry name" value="MarC"/>
    <property type="match status" value="1"/>
</dbReference>
<evidence type="ECO:0000256" key="4">
    <source>
        <dbReference type="ARBA" id="ARBA00022692"/>
    </source>
</evidence>
<dbReference type="GO" id="GO:0005886">
    <property type="term" value="C:plasma membrane"/>
    <property type="evidence" value="ECO:0007669"/>
    <property type="project" value="UniProtKB-SubCell"/>
</dbReference>
<protein>
    <recommendedName>
        <fullName evidence="7">UPF0056 membrane protein</fullName>
    </recommendedName>
</protein>
<feature type="transmembrane region" description="Helical" evidence="7">
    <location>
        <begin position="156"/>
        <end position="175"/>
    </location>
</feature>
<evidence type="ECO:0000256" key="7">
    <source>
        <dbReference type="RuleBase" id="RU362048"/>
    </source>
</evidence>
<dbReference type="PANTHER" id="PTHR33508:SF1">
    <property type="entry name" value="UPF0056 MEMBRANE PROTEIN YHCE"/>
    <property type="match status" value="1"/>
</dbReference>
<dbReference type="NCBIfam" id="TIGR00427">
    <property type="entry name" value="NAAT family transporter"/>
    <property type="match status" value="1"/>
</dbReference>
<feature type="transmembrane region" description="Helical" evidence="7">
    <location>
        <begin position="86"/>
        <end position="103"/>
    </location>
</feature>